<keyword evidence="7" id="KW-1133">Transmembrane helix</keyword>
<dbReference type="CDD" id="cd00082">
    <property type="entry name" value="HisKA"/>
    <property type="match status" value="1"/>
</dbReference>
<evidence type="ECO:0000256" key="3">
    <source>
        <dbReference type="ARBA" id="ARBA00022553"/>
    </source>
</evidence>
<feature type="transmembrane region" description="Helical" evidence="7">
    <location>
        <begin position="411"/>
        <end position="430"/>
    </location>
</feature>
<dbReference type="InterPro" id="IPR011623">
    <property type="entry name" value="7TMR_DISM_rcpt_extracell_dom1"/>
</dbReference>
<dbReference type="GO" id="GO:0004721">
    <property type="term" value="F:phosphoprotein phosphatase activity"/>
    <property type="evidence" value="ECO:0007669"/>
    <property type="project" value="TreeGrafter"/>
</dbReference>
<dbReference type="InterPro" id="IPR036097">
    <property type="entry name" value="HisK_dim/P_sf"/>
</dbReference>
<keyword evidence="10" id="KW-1185">Reference proteome</keyword>
<dbReference type="Gene3D" id="3.30.565.10">
    <property type="entry name" value="Histidine kinase-like ATPase, C-terminal domain"/>
    <property type="match status" value="1"/>
</dbReference>
<evidence type="ECO:0000259" key="8">
    <source>
        <dbReference type="PROSITE" id="PS50109"/>
    </source>
</evidence>
<evidence type="ECO:0000256" key="6">
    <source>
        <dbReference type="ARBA" id="ARBA00023012"/>
    </source>
</evidence>
<dbReference type="Pfam" id="PF00512">
    <property type="entry name" value="HisKA"/>
    <property type="match status" value="1"/>
</dbReference>
<evidence type="ECO:0000256" key="2">
    <source>
        <dbReference type="ARBA" id="ARBA00012438"/>
    </source>
</evidence>
<proteinExistence type="predicted"/>
<evidence type="ECO:0000256" key="5">
    <source>
        <dbReference type="ARBA" id="ARBA00022777"/>
    </source>
</evidence>
<dbReference type="OrthoDB" id="9806130at2"/>
<dbReference type="SUPFAM" id="SSF55874">
    <property type="entry name" value="ATPase domain of HSP90 chaperone/DNA topoisomerase II/histidine kinase"/>
    <property type="match status" value="1"/>
</dbReference>
<dbReference type="GO" id="GO:0000155">
    <property type="term" value="F:phosphorelay sensor kinase activity"/>
    <property type="evidence" value="ECO:0007669"/>
    <property type="project" value="InterPro"/>
</dbReference>
<keyword evidence="5" id="KW-0418">Kinase</keyword>
<reference evidence="9 10" key="1">
    <citation type="submission" date="2014-03" db="EMBL/GenBank/DDBJ databases">
        <title>The draft genome sequence of Thalassospira mesophila JCM 18969.</title>
        <authorList>
            <person name="Lai Q."/>
            <person name="Shao Z."/>
        </authorList>
    </citation>
    <scope>NUCLEOTIDE SEQUENCE [LARGE SCALE GENOMIC DNA]</scope>
    <source>
        <strain evidence="9 10">JCM 18969</strain>
    </source>
</reference>
<keyword evidence="4" id="KW-0808">Transferase</keyword>
<evidence type="ECO:0000313" key="10">
    <source>
        <dbReference type="Proteomes" id="UP000193391"/>
    </source>
</evidence>
<dbReference type="EC" id="2.7.13.3" evidence="2"/>
<dbReference type="AlphaFoldDB" id="A0A1Y2L382"/>
<dbReference type="InterPro" id="IPR050351">
    <property type="entry name" value="BphY/WalK/GraS-like"/>
</dbReference>
<evidence type="ECO:0000256" key="1">
    <source>
        <dbReference type="ARBA" id="ARBA00000085"/>
    </source>
</evidence>
<dbReference type="InterPro" id="IPR005467">
    <property type="entry name" value="His_kinase_dom"/>
</dbReference>
<dbReference type="Gene3D" id="1.10.287.130">
    <property type="match status" value="1"/>
</dbReference>
<dbReference type="GO" id="GO:0005886">
    <property type="term" value="C:plasma membrane"/>
    <property type="evidence" value="ECO:0007669"/>
    <property type="project" value="TreeGrafter"/>
</dbReference>
<evidence type="ECO:0000256" key="4">
    <source>
        <dbReference type="ARBA" id="ARBA00022679"/>
    </source>
</evidence>
<dbReference type="RefSeq" id="WP_085581374.1">
    <property type="nucleotide sequence ID" value="NZ_JFKA01000003.1"/>
</dbReference>
<evidence type="ECO:0000313" key="9">
    <source>
        <dbReference type="EMBL" id="OSQ38763.1"/>
    </source>
</evidence>
<dbReference type="InterPro" id="IPR011622">
    <property type="entry name" value="7TMR_DISM_rcpt_extracell_dom2"/>
</dbReference>
<dbReference type="Proteomes" id="UP000193391">
    <property type="component" value="Unassembled WGS sequence"/>
</dbReference>
<keyword evidence="7" id="KW-0472">Membrane</keyword>
<dbReference type="GO" id="GO:0016036">
    <property type="term" value="P:cellular response to phosphate starvation"/>
    <property type="evidence" value="ECO:0007669"/>
    <property type="project" value="TreeGrafter"/>
</dbReference>
<dbReference type="PROSITE" id="PS50109">
    <property type="entry name" value="HIS_KIN"/>
    <property type="match status" value="1"/>
</dbReference>
<feature type="transmembrane region" description="Helical" evidence="7">
    <location>
        <begin position="378"/>
        <end position="399"/>
    </location>
</feature>
<comment type="caution">
    <text evidence="9">The sequence shown here is derived from an EMBL/GenBank/DDBJ whole genome shotgun (WGS) entry which is preliminary data.</text>
</comment>
<dbReference type="InterPro" id="IPR003594">
    <property type="entry name" value="HATPase_dom"/>
</dbReference>
<keyword evidence="7" id="KW-0812">Transmembrane</keyword>
<dbReference type="SMART" id="SM00387">
    <property type="entry name" value="HATPase_c"/>
    <property type="match status" value="1"/>
</dbReference>
<feature type="transmembrane region" description="Helical" evidence="7">
    <location>
        <begin position="346"/>
        <end position="366"/>
    </location>
</feature>
<protein>
    <recommendedName>
        <fullName evidence="2">histidine kinase</fullName>
        <ecNumber evidence="2">2.7.13.3</ecNumber>
    </recommendedName>
</protein>
<dbReference type="SUPFAM" id="SSF47384">
    <property type="entry name" value="Homodimeric domain of signal transducing histidine kinase"/>
    <property type="match status" value="1"/>
</dbReference>
<feature type="transmembrane region" description="Helical" evidence="7">
    <location>
        <begin position="290"/>
        <end position="311"/>
    </location>
</feature>
<sequence>MTDRIAPVRNISAPCAHRSPLCAGKNISRTGKILARAALFWLCLIVLAMFDGFTGRALAELAPPVDISVSMTRDILFKGHIASFQDPEQTKTLSDIRALPEEAFTREKGIPAFGYTNNAIWYRIDLVVGHATDDTRHIDIGPIYLNVINLYVVQKDNPHPIWTTLMGDHVPSSQRPVIAPEHLAPFPALEPGHYSLYIRTQSNSTQFIEVSLLSNDAQISRWSLGLAGKGLFVGIVLSMALMYMIVGLFIRDYAVALYGCCLAAFGTLSSALGGLFLTVFAPEWPYANDLLVGMGTAVNIAAASLLWVNILNIGAECRLCKKIFCTYSGVVLLGSVTATTPLYTTFASYCQFSHSAVMTIYICFLVRRIIRNPRFITHWIYFIVMLVPTVSLIIFYLALNHYLPVNAITAAAYPFALASHLVLMSVLMAMRISGIDRDRIKAASMAESTEKIVQEQRKLVSMLSHEFRTPLAVIQRAAEMVTLRLQKEAATAGNADVPRAVTERLKRIQDQSGKLARLVDVFLGKDNLNAPQFALARKLVPAKNFLQEFATLARRDNAHINFSYLGDANAVLYADETLLGLAMTNVIENARRHQPGETISLTAREENGMILKIDISHPQLDQADPADIDKVRERLFRPLHTVPPETGPNRFYAKKTNAEDFTPRNNDGLGLHITQRIITAHGGKTDIVSRQETGMDIRITLPLEPKL</sequence>
<feature type="transmembrane region" description="Helical" evidence="7">
    <location>
        <begin position="257"/>
        <end position="278"/>
    </location>
</feature>
<keyword evidence="3" id="KW-0597">Phosphoprotein</keyword>
<dbReference type="EMBL" id="JFKA01000003">
    <property type="protein sequence ID" value="OSQ38763.1"/>
    <property type="molecule type" value="Genomic_DNA"/>
</dbReference>
<organism evidence="9 10">
    <name type="scientific">Thalassospira mesophila</name>
    <dbReference type="NCBI Taxonomy" id="1293891"/>
    <lineage>
        <taxon>Bacteria</taxon>
        <taxon>Pseudomonadati</taxon>
        <taxon>Pseudomonadota</taxon>
        <taxon>Alphaproteobacteria</taxon>
        <taxon>Rhodospirillales</taxon>
        <taxon>Thalassospiraceae</taxon>
        <taxon>Thalassospira</taxon>
    </lineage>
</organism>
<dbReference type="Pfam" id="PF07695">
    <property type="entry name" value="7TMR-DISM_7TM"/>
    <property type="match status" value="1"/>
</dbReference>
<dbReference type="Gene3D" id="2.60.40.2380">
    <property type="match status" value="1"/>
</dbReference>
<evidence type="ECO:0000256" key="7">
    <source>
        <dbReference type="SAM" id="Phobius"/>
    </source>
</evidence>
<name>A0A1Y2L382_9PROT</name>
<dbReference type="Pfam" id="PF07696">
    <property type="entry name" value="7TMR-DISMED2"/>
    <property type="match status" value="1"/>
</dbReference>
<dbReference type="Pfam" id="PF02518">
    <property type="entry name" value="HATPase_c"/>
    <property type="match status" value="1"/>
</dbReference>
<dbReference type="InterPro" id="IPR036890">
    <property type="entry name" value="HATPase_C_sf"/>
</dbReference>
<feature type="transmembrane region" description="Helical" evidence="7">
    <location>
        <begin position="33"/>
        <end position="50"/>
    </location>
</feature>
<comment type="catalytic activity">
    <reaction evidence="1">
        <text>ATP + protein L-histidine = ADP + protein N-phospho-L-histidine.</text>
        <dbReference type="EC" id="2.7.13.3"/>
    </reaction>
</comment>
<dbReference type="PANTHER" id="PTHR45453">
    <property type="entry name" value="PHOSPHATE REGULON SENSOR PROTEIN PHOR"/>
    <property type="match status" value="1"/>
</dbReference>
<feature type="transmembrane region" description="Helical" evidence="7">
    <location>
        <begin position="323"/>
        <end position="340"/>
    </location>
</feature>
<dbReference type="InterPro" id="IPR003661">
    <property type="entry name" value="HisK_dim/P_dom"/>
</dbReference>
<feature type="domain" description="Histidine kinase" evidence="8">
    <location>
        <begin position="462"/>
        <end position="705"/>
    </location>
</feature>
<gene>
    <name evidence="9" type="ORF">TMES_08170</name>
</gene>
<dbReference type="PANTHER" id="PTHR45453:SF1">
    <property type="entry name" value="PHOSPHATE REGULON SENSOR PROTEIN PHOR"/>
    <property type="match status" value="1"/>
</dbReference>
<keyword evidence="6" id="KW-0902">Two-component regulatory system</keyword>
<accession>A0A1Y2L382</accession>
<dbReference type="STRING" id="1293891.TMES_08170"/>
<feature type="transmembrane region" description="Helical" evidence="7">
    <location>
        <begin position="230"/>
        <end position="250"/>
    </location>
</feature>